<dbReference type="SUPFAM" id="SSF55021">
    <property type="entry name" value="ACT-like"/>
    <property type="match status" value="1"/>
</dbReference>
<evidence type="ECO:0000256" key="8">
    <source>
        <dbReference type="ARBA" id="ARBA00022840"/>
    </source>
</evidence>
<keyword evidence="7" id="KW-0418">Kinase</keyword>
<dbReference type="PANTHER" id="PTHR44329">
    <property type="entry name" value="SERINE/THREONINE-PROTEIN KINASE TNNI3K-RELATED"/>
    <property type="match status" value="1"/>
</dbReference>
<evidence type="ECO:0000256" key="4">
    <source>
        <dbReference type="ARBA" id="ARBA00022553"/>
    </source>
</evidence>
<keyword evidence="3" id="KW-0723">Serine/threonine-protein kinase</keyword>
<dbReference type="FunFam" id="3.30.200.20:FF:000060">
    <property type="entry name" value="Serine/threonine-protein kinase isoform 1"/>
    <property type="match status" value="1"/>
</dbReference>
<dbReference type="PROSITE" id="PS51671">
    <property type="entry name" value="ACT"/>
    <property type="match status" value="1"/>
</dbReference>
<reference evidence="14" key="1">
    <citation type="submission" date="2018-01" db="EMBL/GenBank/DDBJ databases">
        <authorList>
            <person name="Mao J.F."/>
        </authorList>
    </citation>
    <scope>NUCLEOTIDE SEQUENCE</scope>
    <source>
        <strain evidence="14">Huo1</strain>
        <tissue evidence="14">Leaf</tissue>
    </source>
</reference>
<dbReference type="GO" id="GO:0004674">
    <property type="term" value="F:protein serine/threonine kinase activity"/>
    <property type="evidence" value="ECO:0007669"/>
    <property type="project" value="UniProtKB-KW"/>
</dbReference>
<dbReference type="InterPro" id="IPR011009">
    <property type="entry name" value="Kinase-like_dom_sf"/>
</dbReference>
<keyword evidence="5" id="KW-0808">Transferase</keyword>
<keyword evidence="4" id="KW-0597">Phosphoprotein</keyword>
<dbReference type="PROSITE" id="PS50011">
    <property type="entry name" value="PROTEIN_KINASE_DOM"/>
    <property type="match status" value="1"/>
</dbReference>
<dbReference type="InterPro" id="IPR001245">
    <property type="entry name" value="Ser-Thr/Tyr_kinase_cat_dom"/>
</dbReference>
<dbReference type="Gene3D" id="3.30.200.20">
    <property type="entry name" value="Phosphorylase Kinase, domain 1"/>
    <property type="match status" value="1"/>
</dbReference>
<feature type="compositionally biased region" description="Basic and acidic residues" evidence="11">
    <location>
        <begin position="592"/>
        <end position="607"/>
    </location>
</feature>
<keyword evidence="8" id="KW-0067">ATP-binding</keyword>
<feature type="domain" description="Protein kinase" evidence="12">
    <location>
        <begin position="339"/>
        <end position="591"/>
    </location>
</feature>
<dbReference type="Gene3D" id="1.10.510.10">
    <property type="entry name" value="Transferase(Phosphotransferase) domain 1"/>
    <property type="match status" value="1"/>
</dbReference>
<protein>
    <recommendedName>
        <fullName evidence="2">non-specific serine/threonine protein kinase</fullName>
        <ecNumber evidence="2">2.7.11.1</ecNumber>
    </recommendedName>
</protein>
<evidence type="ECO:0000256" key="2">
    <source>
        <dbReference type="ARBA" id="ARBA00012513"/>
    </source>
</evidence>
<organism evidence="14">
    <name type="scientific">Salvia splendens</name>
    <name type="common">Scarlet sage</name>
    <dbReference type="NCBI Taxonomy" id="180675"/>
    <lineage>
        <taxon>Eukaryota</taxon>
        <taxon>Viridiplantae</taxon>
        <taxon>Streptophyta</taxon>
        <taxon>Embryophyta</taxon>
        <taxon>Tracheophyta</taxon>
        <taxon>Spermatophyta</taxon>
        <taxon>Magnoliopsida</taxon>
        <taxon>eudicotyledons</taxon>
        <taxon>Gunneridae</taxon>
        <taxon>Pentapetalae</taxon>
        <taxon>asterids</taxon>
        <taxon>lamiids</taxon>
        <taxon>Lamiales</taxon>
        <taxon>Lamiaceae</taxon>
        <taxon>Nepetoideae</taxon>
        <taxon>Mentheae</taxon>
        <taxon>Salviinae</taxon>
        <taxon>Salvia</taxon>
        <taxon>Salvia subgen. Calosphace</taxon>
        <taxon>core Calosphace</taxon>
    </lineage>
</organism>
<dbReference type="GO" id="GO:0005524">
    <property type="term" value="F:ATP binding"/>
    <property type="evidence" value="ECO:0007669"/>
    <property type="project" value="UniProtKB-KW"/>
</dbReference>
<keyword evidence="6" id="KW-0547">Nucleotide-binding</keyword>
<gene>
    <name evidence="14" type="ORF">SASPL_126262</name>
</gene>
<sequence length="619" mass="69619">MVMEDNESCGSRVVESSAAKSRQQRKKVEVYNEVLRRLKESDHPEAQEPTFDDQLWAHFNRLPARYAMDVNVERAEDVLTHKRLLHLARDPANRPVFEVRLVQVNFYCSASRCDPDMLLPNVLCLFTRHLLAVSLAVPLFDGNSGDSVHSHSPRRGSIHPPPAFGSSPNLEALALEVNKSEVQDGDSVTEAGTKIPRAMHEITFSADDKPKLLSQLTSLLAEIGLNIQEAHAFSTVDGYSLDVFVVDGWPFEEVEQLRTAIEKEVFKIERGATVANVYALYSTEYICARSTIVFKNSWPNAQNLPSLSEIDPLSIKREADHLTIPSDGTDVWEINPQLLKFESKIASGSYGDLYKGTYCSQEVAIKILKTERLNTELQKEFAQEVYIMRKVRHKNVVQFIGACTRPPNLCIVTEYMSGGSVYDYLHKQKGTFKLPALLKVAIDVSKGMNYLHQNNIIHRDLKAANLLMDENEVVKVADFGVARVKSQSGVMTAETGTYRWMAPEVIEHKPYDHKADVFSFGVVLWELLTGKIPYEYLTPLQAAVGVVQKGLRPTIPKNTHPKLAELLEKCWQQDPAARPDFSEVMEISQKIAKEVGDDGDDKRKERSGGFFSALRRAHH</sequence>
<dbReference type="PRINTS" id="PR00109">
    <property type="entry name" value="TYRKINASE"/>
</dbReference>
<comment type="catalytic activity">
    <reaction evidence="10">
        <text>L-seryl-[protein] + ATP = O-phospho-L-seryl-[protein] + ADP + H(+)</text>
        <dbReference type="Rhea" id="RHEA:17989"/>
        <dbReference type="Rhea" id="RHEA-COMP:9863"/>
        <dbReference type="Rhea" id="RHEA-COMP:11604"/>
        <dbReference type="ChEBI" id="CHEBI:15378"/>
        <dbReference type="ChEBI" id="CHEBI:29999"/>
        <dbReference type="ChEBI" id="CHEBI:30616"/>
        <dbReference type="ChEBI" id="CHEBI:83421"/>
        <dbReference type="ChEBI" id="CHEBI:456216"/>
        <dbReference type="EC" id="2.7.11.1"/>
    </reaction>
</comment>
<dbReference type="EC" id="2.7.11.1" evidence="2"/>
<dbReference type="InterPro" id="IPR002912">
    <property type="entry name" value="ACT_dom"/>
</dbReference>
<dbReference type="CDD" id="cd13999">
    <property type="entry name" value="STKc_MAP3K-like"/>
    <property type="match status" value="1"/>
</dbReference>
<dbReference type="FunFam" id="1.10.510.10:FF:000316">
    <property type="entry name" value="serine/threonine-protein kinase HT1"/>
    <property type="match status" value="1"/>
</dbReference>
<evidence type="ECO:0000256" key="5">
    <source>
        <dbReference type="ARBA" id="ARBA00022679"/>
    </source>
</evidence>
<feature type="region of interest" description="Disordered" evidence="11">
    <location>
        <begin position="1"/>
        <end position="26"/>
    </location>
</feature>
<dbReference type="Proteomes" id="UP000298416">
    <property type="component" value="Unassembled WGS sequence"/>
</dbReference>
<dbReference type="AlphaFoldDB" id="A0A8X8ZQT8"/>
<evidence type="ECO:0000259" key="12">
    <source>
        <dbReference type="PROSITE" id="PS50011"/>
    </source>
</evidence>
<dbReference type="InterPro" id="IPR000719">
    <property type="entry name" value="Prot_kinase_dom"/>
</dbReference>
<dbReference type="PANTHER" id="PTHR44329:SF128">
    <property type="entry name" value="SERINE_THREONINE-PROTEIN KINASE STY46"/>
    <property type="match status" value="1"/>
</dbReference>
<feature type="region of interest" description="Disordered" evidence="11">
    <location>
        <begin position="592"/>
        <end position="619"/>
    </location>
</feature>
<dbReference type="InterPro" id="IPR008271">
    <property type="entry name" value="Ser/Thr_kinase_AS"/>
</dbReference>
<evidence type="ECO:0000256" key="10">
    <source>
        <dbReference type="ARBA" id="ARBA00048679"/>
    </source>
</evidence>
<proteinExistence type="inferred from homology"/>
<dbReference type="SUPFAM" id="SSF56112">
    <property type="entry name" value="Protein kinase-like (PK-like)"/>
    <property type="match status" value="1"/>
</dbReference>
<evidence type="ECO:0000259" key="13">
    <source>
        <dbReference type="PROSITE" id="PS51671"/>
    </source>
</evidence>
<comment type="catalytic activity">
    <reaction evidence="9">
        <text>L-threonyl-[protein] + ATP = O-phospho-L-threonyl-[protein] + ADP + H(+)</text>
        <dbReference type="Rhea" id="RHEA:46608"/>
        <dbReference type="Rhea" id="RHEA-COMP:11060"/>
        <dbReference type="Rhea" id="RHEA-COMP:11605"/>
        <dbReference type="ChEBI" id="CHEBI:15378"/>
        <dbReference type="ChEBI" id="CHEBI:30013"/>
        <dbReference type="ChEBI" id="CHEBI:30616"/>
        <dbReference type="ChEBI" id="CHEBI:61977"/>
        <dbReference type="ChEBI" id="CHEBI:456216"/>
        <dbReference type="EC" id="2.7.11.1"/>
    </reaction>
</comment>
<dbReference type="EMBL" id="PNBA02000009">
    <property type="protein sequence ID" value="KAG6413548.1"/>
    <property type="molecule type" value="Genomic_DNA"/>
</dbReference>
<accession>A0A8X8ZQT8</accession>
<dbReference type="CDD" id="cd04928">
    <property type="entry name" value="ACT_TyrKc"/>
    <property type="match status" value="1"/>
</dbReference>
<evidence type="ECO:0000313" key="15">
    <source>
        <dbReference type="Proteomes" id="UP000298416"/>
    </source>
</evidence>
<evidence type="ECO:0000256" key="3">
    <source>
        <dbReference type="ARBA" id="ARBA00022527"/>
    </source>
</evidence>
<evidence type="ECO:0000313" key="14">
    <source>
        <dbReference type="EMBL" id="KAG6413548.1"/>
    </source>
</evidence>
<dbReference type="InterPro" id="IPR051681">
    <property type="entry name" value="Ser/Thr_Kinases-Pseudokinases"/>
</dbReference>
<name>A0A8X8ZQT8_SALSN</name>
<feature type="domain" description="ACT" evidence="13">
    <location>
        <begin position="201"/>
        <end position="282"/>
    </location>
</feature>
<dbReference type="PROSITE" id="PS00108">
    <property type="entry name" value="PROTEIN_KINASE_ST"/>
    <property type="match status" value="1"/>
</dbReference>
<evidence type="ECO:0000256" key="9">
    <source>
        <dbReference type="ARBA" id="ARBA00047899"/>
    </source>
</evidence>
<evidence type="ECO:0000256" key="11">
    <source>
        <dbReference type="SAM" id="MobiDB-lite"/>
    </source>
</evidence>
<reference evidence="14" key="2">
    <citation type="submission" date="2020-08" db="EMBL/GenBank/DDBJ databases">
        <title>Plant Genome Project.</title>
        <authorList>
            <person name="Zhang R.-G."/>
        </authorList>
    </citation>
    <scope>NUCLEOTIDE SEQUENCE</scope>
    <source>
        <strain evidence="14">Huo1</strain>
        <tissue evidence="14">Leaf</tissue>
    </source>
</reference>
<evidence type="ECO:0000256" key="1">
    <source>
        <dbReference type="ARBA" id="ARBA00010507"/>
    </source>
</evidence>
<dbReference type="InterPro" id="IPR045865">
    <property type="entry name" value="ACT-like_dom_sf"/>
</dbReference>
<comment type="similarity">
    <text evidence="1">Belongs to the protein kinase superfamily. TKL Ser/Thr protein kinase family. RAF subfamily.</text>
</comment>
<evidence type="ECO:0000256" key="6">
    <source>
        <dbReference type="ARBA" id="ARBA00022741"/>
    </source>
</evidence>
<dbReference type="Pfam" id="PF07714">
    <property type="entry name" value="PK_Tyr_Ser-Thr"/>
    <property type="match status" value="1"/>
</dbReference>
<keyword evidence="15" id="KW-1185">Reference proteome</keyword>
<comment type="caution">
    <text evidence="14">The sequence shown here is derived from an EMBL/GenBank/DDBJ whole genome shotgun (WGS) entry which is preliminary data.</text>
</comment>
<evidence type="ECO:0000256" key="7">
    <source>
        <dbReference type="ARBA" id="ARBA00022777"/>
    </source>
</evidence>
<dbReference type="SMART" id="SM00220">
    <property type="entry name" value="S_TKc"/>
    <property type="match status" value="1"/>
</dbReference>